<accession>A0ABX2JW64</accession>
<dbReference type="EMBL" id="VBSB01000012">
    <property type="protein sequence ID" value="NTY61974.1"/>
    <property type="molecule type" value="Genomic_DNA"/>
</dbReference>
<proteinExistence type="predicted"/>
<comment type="caution">
    <text evidence="3">The sequence shown here is derived from an EMBL/GenBank/DDBJ whole genome shotgun (WGS) entry which is preliminary data.</text>
</comment>
<dbReference type="PROSITE" id="PS51257">
    <property type="entry name" value="PROKAR_LIPOPROTEIN"/>
    <property type="match status" value="1"/>
</dbReference>
<dbReference type="RefSeq" id="WP_174399693.1">
    <property type="nucleotide sequence ID" value="NZ_VBSB01000012.1"/>
</dbReference>
<sequence length="203" mass="20119">MRSAPICVAVAVLAVAAAAGCSSDNTTSPSSSSSASSTSAAAASTSDAAQPTPALGQTGDYTAALIKASDIGPDFTGYGQPTQNAGGLPGVGQSFNTADGSRIVVASVLVLADPAAAEQAVKTHPFPKVNNPAPQPFEVGTNGLIATGMSPDNTKSVTEVVFGEGRAAVNLVFMNAPDSPPAPDFVFDVARKQDQAVKSGLPS</sequence>
<dbReference type="Proteomes" id="UP000708347">
    <property type="component" value="Unassembled WGS sequence"/>
</dbReference>
<evidence type="ECO:0000313" key="3">
    <source>
        <dbReference type="EMBL" id="NTY61974.1"/>
    </source>
</evidence>
<feature type="signal peptide" evidence="2">
    <location>
        <begin position="1"/>
        <end position="19"/>
    </location>
</feature>
<keyword evidence="4" id="KW-1185">Reference proteome</keyword>
<feature type="chain" id="PRO_5047505321" description="DUF5642 domain-containing protein" evidence="2">
    <location>
        <begin position="20"/>
        <end position="203"/>
    </location>
</feature>
<evidence type="ECO:0000256" key="2">
    <source>
        <dbReference type="SAM" id="SignalP"/>
    </source>
</evidence>
<keyword evidence="2" id="KW-0732">Signal</keyword>
<evidence type="ECO:0008006" key="5">
    <source>
        <dbReference type="Google" id="ProtNLM"/>
    </source>
</evidence>
<evidence type="ECO:0000313" key="4">
    <source>
        <dbReference type="Proteomes" id="UP000708347"/>
    </source>
</evidence>
<feature type="region of interest" description="Disordered" evidence="1">
    <location>
        <begin position="23"/>
        <end position="55"/>
    </location>
</feature>
<name>A0ABX2JW64_9MYCO</name>
<feature type="compositionally biased region" description="Low complexity" evidence="1">
    <location>
        <begin position="23"/>
        <end position="54"/>
    </location>
</feature>
<reference evidence="3 4" key="1">
    <citation type="submission" date="2019-05" db="EMBL/GenBank/DDBJ databases">
        <title>Mycolicibacterium sphagni ENV482 genome assembly.</title>
        <authorList>
            <person name="Chen W."/>
            <person name="Faulkner N.W."/>
            <person name="Hyman M.R."/>
        </authorList>
    </citation>
    <scope>NUCLEOTIDE SEQUENCE [LARGE SCALE GENOMIC DNA]</scope>
    <source>
        <strain evidence="3 4">ENV482</strain>
    </source>
</reference>
<protein>
    <recommendedName>
        <fullName evidence="5">DUF5642 domain-containing protein</fullName>
    </recommendedName>
</protein>
<gene>
    <name evidence="3" type="ORF">FEG63_20735</name>
</gene>
<organism evidence="3 4">
    <name type="scientific">Mycolicibacterium sphagni</name>
    <dbReference type="NCBI Taxonomy" id="1786"/>
    <lineage>
        <taxon>Bacteria</taxon>
        <taxon>Bacillati</taxon>
        <taxon>Actinomycetota</taxon>
        <taxon>Actinomycetes</taxon>
        <taxon>Mycobacteriales</taxon>
        <taxon>Mycobacteriaceae</taxon>
        <taxon>Mycolicibacterium</taxon>
    </lineage>
</organism>
<evidence type="ECO:0000256" key="1">
    <source>
        <dbReference type="SAM" id="MobiDB-lite"/>
    </source>
</evidence>